<dbReference type="OrthoDB" id="416344at2759"/>
<name>A0A8J2LLY0_9HEXA</name>
<sequence>VMSMIFVKPGKQYNTIAVVLDIDTDGFRYFTLPNNDFACDLQWVRNNSFFGLSLTDSVWRLGLIYCANRESRIFQCDEHGHRYLSDSKRVAPCPRVAPTQDYV</sequence>
<reference evidence="1" key="1">
    <citation type="submission" date="2021-06" db="EMBL/GenBank/DDBJ databases">
        <authorList>
            <person name="Hodson N. C."/>
            <person name="Mongue J. A."/>
            <person name="Jaron S. K."/>
        </authorList>
    </citation>
    <scope>NUCLEOTIDE SEQUENCE</scope>
</reference>
<dbReference type="AlphaFoldDB" id="A0A8J2LLY0"/>
<gene>
    <name evidence="1" type="ORF">AFUS01_LOCUS42232</name>
</gene>
<organism evidence="1 2">
    <name type="scientific">Allacma fusca</name>
    <dbReference type="NCBI Taxonomy" id="39272"/>
    <lineage>
        <taxon>Eukaryota</taxon>
        <taxon>Metazoa</taxon>
        <taxon>Ecdysozoa</taxon>
        <taxon>Arthropoda</taxon>
        <taxon>Hexapoda</taxon>
        <taxon>Collembola</taxon>
        <taxon>Symphypleona</taxon>
        <taxon>Sminthuridae</taxon>
        <taxon>Allacma</taxon>
    </lineage>
</organism>
<dbReference type="Proteomes" id="UP000708208">
    <property type="component" value="Unassembled WGS sequence"/>
</dbReference>
<evidence type="ECO:0000313" key="2">
    <source>
        <dbReference type="Proteomes" id="UP000708208"/>
    </source>
</evidence>
<comment type="caution">
    <text evidence="1">The sequence shown here is derived from an EMBL/GenBank/DDBJ whole genome shotgun (WGS) entry which is preliminary data.</text>
</comment>
<feature type="non-terminal residue" evidence="1">
    <location>
        <position position="103"/>
    </location>
</feature>
<evidence type="ECO:0000313" key="1">
    <source>
        <dbReference type="EMBL" id="CAG7832552.1"/>
    </source>
</evidence>
<accession>A0A8J2LLY0</accession>
<keyword evidence="2" id="KW-1185">Reference proteome</keyword>
<proteinExistence type="predicted"/>
<dbReference type="EMBL" id="CAJVCH010565650">
    <property type="protein sequence ID" value="CAG7832552.1"/>
    <property type="molecule type" value="Genomic_DNA"/>
</dbReference>
<protein>
    <submittedName>
        <fullName evidence="1">Uncharacterized protein</fullName>
    </submittedName>
</protein>
<feature type="non-terminal residue" evidence="1">
    <location>
        <position position="1"/>
    </location>
</feature>